<dbReference type="AlphaFoldDB" id="A0A382VBK8"/>
<name>A0A382VBK8_9ZZZZ</name>
<accession>A0A382VBK8</accession>
<sequence>WCDNSWNHCIYQKKKEAEIPQD</sequence>
<dbReference type="EMBL" id="UINC01150304">
    <property type="protein sequence ID" value="SVD43271.1"/>
    <property type="molecule type" value="Genomic_DNA"/>
</dbReference>
<feature type="non-terminal residue" evidence="1">
    <location>
        <position position="1"/>
    </location>
</feature>
<reference evidence="1" key="1">
    <citation type="submission" date="2018-05" db="EMBL/GenBank/DDBJ databases">
        <authorList>
            <person name="Lanie J.A."/>
            <person name="Ng W.-L."/>
            <person name="Kazmierczak K.M."/>
            <person name="Andrzejewski T.M."/>
            <person name="Davidsen T.M."/>
            <person name="Wayne K.J."/>
            <person name="Tettelin H."/>
            <person name="Glass J.I."/>
            <person name="Rusch D."/>
            <person name="Podicherti R."/>
            <person name="Tsui H.-C.T."/>
            <person name="Winkler M.E."/>
        </authorList>
    </citation>
    <scope>NUCLEOTIDE SEQUENCE</scope>
</reference>
<protein>
    <submittedName>
        <fullName evidence="1">Uncharacterized protein</fullName>
    </submittedName>
</protein>
<proteinExistence type="predicted"/>
<organism evidence="1">
    <name type="scientific">marine metagenome</name>
    <dbReference type="NCBI Taxonomy" id="408172"/>
    <lineage>
        <taxon>unclassified sequences</taxon>
        <taxon>metagenomes</taxon>
        <taxon>ecological metagenomes</taxon>
    </lineage>
</organism>
<gene>
    <name evidence="1" type="ORF">METZ01_LOCUS396125</name>
</gene>
<evidence type="ECO:0000313" key="1">
    <source>
        <dbReference type="EMBL" id="SVD43271.1"/>
    </source>
</evidence>